<dbReference type="Pfam" id="PF09517">
    <property type="entry name" value="RE_Eco29kI"/>
    <property type="match status" value="1"/>
</dbReference>
<sequence>MRNLNGHIIPFNPLDKKNLGASVAEAMLEQRPQRLDELKQFFGVGIYAIYYTGDFEPYTPLAERNRNGMFQVPIYVGKAIPRGARKGGGVGEVQSRSLYDRLREHAESVTLASNLDIKDFYCRFLVVDDIWIPLGESLLIAKFAPLWNSSIDGFGNHDPGSGRYKGLRPRWDVLHPGRAWADKCQPREETQEHIARDVSNYFMTIAFPASHHVLGPDQQPET</sequence>
<evidence type="ECO:0000313" key="2">
    <source>
        <dbReference type="Proteomes" id="UP000494172"/>
    </source>
</evidence>
<dbReference type="CDD" id="cd10453">
    <property type="entry name" value="GIY-YIG_RE_Cfr42I"/>
    <property type="match status" value="1"/>
</dbReference>
<dbReference type="AlphaFoldDB" id="A0A9Q9SQ83"/>
<dbReference type="Proteomes" id="UP000494172">
    <property type="component" value="Unassembled WGS sequence"/>
</dbReference>
<reference evidence="1 2" key="1">
    <citation type="submission" date="2019-09" db="EMBL/GenBank/DDBJ databases">
        <authorList>
            <person name="Depoorter E."/>
        </authorList>
    </citation>
    <scope>NUCLEOTIDE SEQUENCE [LARGE SCALE GENOMIC DNA]</scope>
    <source>
        <strain evidence="1">LMG 24066</strain>
    </source>
</reference>
<gene>
    <name evidence="1" type="ORF">BAR24066_06612</name>
</gene>
<dbReference type="GO" id="GO:0004519">
    <property type="term" value="F:endonuclease activity"/>
    <property type="evidence" value="ECO:0007669"/>
    <property type="project" value="UniProtKB-KW"/>
</dbReference>
<keyword evidence="1" id="KW-0378">Hydrolase</keyword>
<accession>A0A9Q9SQ83</accession>
<name>A0A9Q9SQ83_9BURK</name>
<keyword evidence="1" id="KW-0540">Nuclease</keyword>
<proteinExistence type="predicted"/>
<dbReference type="InterPro" id="IPR018575">
    <property type="entry name" value="Restrct_endonuc_II_Eco29kI"/>
</dbReference>
<protein>
    <submittedName>
        <fullName evidence="1">Eco29kI restriction endonuclease</fullName>
    </submittedName>
</protein>
<evidence type="ECO:0000313" key="1">
    <source>
        <dbReference type="EMBL" id="VWC35380.1"/>
    </source>
</evidence>
<dbReference type="RefSeq" id="WP_174994355.1">
    <property type="nucleotide sequence ID" value="NZ_CABVPX010000040.1"/>
</dbReference>
<keyword evidence="1" id="KW-0255">Endonuclease</keyword>
<dbReference type="EMBL" id="CABVPX010000040">
    <property type="protein sequence ID" value="VWC35380.1"/>
    <property type="molecule type" value="Genomic_DNA"/>
</dbReference>
<organism evidence="1 2">
    <name type="scientific">Burkholderia arboris</name>
    <dbReference type="NCBI Taxonomy" id="488730"/>
    <lineage>
        <taxon>Bacteria</taxon>
        <taxon>Pseudomonadati</taxon>
        <taxon>Pseudomonadota</taxon>
        <taxon>Betaproteobacteria</taxon>
        <taxon>Burkholderiales</taxon>
        <taxon>Burkholderiaceae</taxon>
        <taxon>Burkholderia</taxon>
        <taxon>Burkholderia cepacia complex</taxon>
    </lineage>
</organism>
<comment type="caution">
    <text evidence="1">The sequence shown here is derived from an EMBL/GenBank/DDBJ whole genome shotgun (WGS) entry which is preliminary data.</text>
</comment>